<dbReference type="PROSITE" id="PS50110">
    <property type="entry name" value="RESPONSE_REGULATORY"/>
    <property type="match status" value="1"/>
</dbReference>
<dbReference type="Gene3D" id="3.30.450.20">
    <property type="entry name" value="PAS domain"/>
    <property type="match status" value="5"/>
</dbReference>
<dbReference type="PANTHER" id="PTHR43547:SF2">
    <property type="entry name" value="HYBRID SIGNAL TRANSDUCTION HISTIDINE KINASE C"/>
    <property type="match status" value="1"/>
</dbReference>
<dbReference type="InterPro" id="IPR035965">
    <property type="entry name" value="PAS-like_dom_sf"/>
</dbReference>
<feature type="domain" description="PAS" evidence="7">
    <location>
        <begin position="384"/>
        <end position="429"/>
    </location>
</feature>
<dbReference type="SUPFAM" id="SSF47384">
    <property type="entry name" value="Homodimeric domain of signal transducing histidine kinase"/>
    <property type="match status" value="1"/>
</dbReference>
<dbReference type="EMBL" id="CP072648">
    <property type="protein sequence ID" value="QUW02902.1"/>
    <property type="molecule type" value="Genomic_DNA"/>
</dbReference>
<dbReference type="CDD" id="cd00075">
    <property type="entry name" value="HATPase"/>
    <property type="match status" value="1"/>
</dbReference>
<dbReference type="SUPFAM" id="SSF55785">
    <property type="entry name" value="PYP-like sensor domain (PAS domain)"/>
    <property type="match status" value="5"/>
</dbReference>
<evidence type="ECO:0000313" key="10">
    <source>
        <dbReference type="Proteomes" id="UP000676506"/>
    </source>
</evidence>
<dbReference type="NCBIfam" id="TIGR00229">
    <property type="entry name" value="sensory_box"/>
    <property type="match status" value="2"/>
</dbReference>
<gene>
    <name evidence="9" type="ORF">J8C06_00160</name>
</gene>
<evidence type="ECO:0000259" key="6">
    <source>
        <dbReference type="PROSITE" id="PS50110"/>
    </source>
</evidence>
<dbReference type="Pfam" id="PF02518">
    <property type="entry name" value="HATPase_c"/>
    <property type="match status" value="1"/>
</dbReference>
<feature type="domain" description="Histidine kinase" evidence="5">
    <location>
        <begin position="765"/>
        <end position="975"/>
    </location>
</feature>
<reference evidence="9 10" key="1">
    <citation type="submission" date="2021-03" db="EMBL/GenBank/DDBJ databases">
        <title>Genomic and phenotypic characterization of Chloracidobacterium isolates provides evidence for multiple species.</title>
        <authorList>
            <person name="Saini M.K."/>
            <person name="Costas A.M.G."/>
            <person name="Tank M."/>
            <person name="Bryant D.A."/>
        </authorList>
    </citation>
    <scope>NUCLEOTIDE SEQUENCE [LARGE SCALE GENOMIC DNA]</scope>
    <source>
        <strain evidence="9 10">BV2-C</strain>
    </source>
</reference>
<dbReference type="SMART" id="SM00387">
    <property type="entry name" value="HATPase_c"/>
    <property type="match status" value="1"/>
</dbReference>
<dbReference type="InterPro" id="IPR003594">
    <property type="entry name" value="HATPase_dom"/>
</dbReference>
<proteinExistence type="predicted"/>
<feature type="domain" description="PAC" evidence="8">
    <location>
        <begin position="698"/>
        <end position="752"/>
    </location>
</feature>
<protein>
    <recommendedName>
        <fullName evidence="2">histidine kinase</fullName>
        <ecNumber evidence="2">2.7.13.3</ecNumber>
    </recommendedName>
</protein>
<feature type="modified residue" description="4-aspartylphosphate" evidence="4">
    <location>
        <position position="56"/>
    </location>
</feature>
<dbReference type="InterPro" id="IPR000014">
    <property type="entry name" value="PAS"/>
</dbReference>
<keyword evidence="10" id="KW-1185">Reference proteome</keyword>
<dbReference type="InterPro" id="IPR000700">
    <property type="entry name" value="PAS-assoc_C"/>
</dbReference>
<dbReference type="PROSITE" id="PS50112">
    <property type="entry name" value="PAS"/>
    <property type="match status" value="2"/>
</dbReference>
<dbReference type="Proteomes" id="UP000676506">
    <property type="component" value="Chromosome 1"/>
</dbReference>
<dbReference type="CDD" id="cd17574">
    <property type="entry name" value="REC_OmpR"/>
    <property type="match status" value="1"/>
</dbReference>
<evidence type="ECO:0000256" key="3">
    <source>
        <dbReference type="ARBA" id="ARBA00022553"/>
    </source>
</evidence>
<evidence type="ECO:0000256" key="2">
    <source>
        <dbReference type="ARBA" id="ARBA00012438"/>
    </source>
</evidence>
<organism evidence="9 10">
    <name type="scientific">Chloracidobacterium validum</name>
    <dbReference type="NCBI Taxonomy" id="2821543"/>
    <lineage>
        <taxon>Bacteria</taxon>
        <taxon>Pseudomonadati</taxon>
        <taxon>Acidobacteriota</taxon>
        <taxon>Terriglobia</taxon>
        <taxon>Terriglobales</taxon>
        <taxon>Acidobacteriaceae</taxon>
        <taxon>Chloracidobacterium</taxon>
    </lineage>
</organism>
<sequence length="986" mass="109519">METQGPLVHLVDDDAVIRQLLGMLLREQGLEVVTHSDGLTALGAAAHLEPDIVLLDISMPGMDGITLCGRLRQLDAYRLVPILMLTGISDESAVEAAFAAGATDYILKPPKPVVLKHRVSYLLQAYQAERQLQEAARHMHAIVQYASDAILTLDNDLRILTANPMARQLMGSECIGQRITTLVDSQLPLSDLIPRLVKTGESMTADLVGGDGRRHPVELTCSEFYSHRKRHHTLIVRNLANRGQVEQELEGAKRLLNSVINTVGEPVAILSPDGTVVTVNTAWRRTADTQGMAAGANYGIGMNYLDLCDQADPERYPEAHALALGIRQVAQGEKREFSLDYPCQSPDAQRWFRAHVLAGPLSSVMVIHEDITPRHTSAGLPFITPQRWMRFLSGLPHGLAMVDGRGRIIFANNYLTTLLGEPMRKLYGQRGRRYLSHQGWSQFKTAWRQLGLGKLPEPDTDRVAVSDKQEVWLRKPDGCLVLTQMTLAVFQDEPGLVLLIEDLTPRQTLDEVRRRHNEEWLATVDALPNLILLESTEGNIRRCNHAVAAFLGLPYPAIIHQSSAKLFFGQASGSLLNCIQDASAFQFPGDNRWFQISSYWITQERGIGTGWVHVIDDITARRLVEQDTARLIAAIERVGEGVVTFNRRGRIIFCNPAFEHLTGIQNWEAIGRRLSRLGLGPVERTTRREILRCLARGQDWRGQYLARRRDGSTYYEEATVSPVHDASGAMGDVVMVCRDVTEQRRYEAIAEAVNVTENAGYIFSAIRHEMGNPINSIKTALTVLRRTEQPSPSAVTTCVDRCLSEIGRVEYLLRTLRSFSLHETPELKAQPLVPFLERFCALIADGLAARQIALERAFEANLGLAWFDERALHQALMNLISNAIDALATTASPRIVITAKQQRQLVVLTVYDNGVGIDTEKQKHLFRPFYTSKPQGTGLGLVITQRLISKMKGTVELQPHPAGGCEAIVTLEAAAGSKHPFGYVIE</sequence>
<dbReference type="PRINTS" id="PR00344">
    <property type="entry name" value="BCTRLSENSOR"/>
</dbReference>
<dbReference type="InterPro" id="IPR001789">
    <property type="entry name" value="Sig_transdc_resp-reg_receiver"/>
</dbReference>
<dbReference type="CDD" id="cd00082">
    <property type="entry name" value="HisKA"/>
    <property type="match status" value="1"/>
</dbReference>
<dbReference type="InterPro" id="IPR011006">
    <property type="entry name" value="CheY-like_superfamily"/>
</dbReference>
<dbReference type="EC" id="2.7.13.3" evidence="2"/>
<evidence type="ECO:0000259" key="7">
    <source>
        <dbReference type="PROSITE" id="PS50112"/>
    </source>
</evidence>
<dbReference type="SMART" id="SM00388">
    <property type="entry name" value="HisKA"/>
    <property type="match status" value="1"/>
</dbReference>
<dbReference type="PROSITE" id="PS50109">
    <property type="entry name" value="HIS_KIN"/>
    <property type="match status" value="1"/>
</dbReference>
<dbReference type="CDD" id="cd00130">
    <property type="entry name" value="PAS"/>
    <property type="match status" value="3"/>
</dbReference>
<evidence type="ECO:0000256" key="1">
    <source>
        <dbReference type="ARBA" id="ARBA00000085"/>
    </source>
</evidence>
<comment type="catalytic activity">
    <reaction evidence="1">
        <text>ATP + protein L-histidine = ADP + protein N-phospho-L-histidine.</text>
        <dbReference type="EC" id="2.7.13.3"/>
    </reaction>
</comment>
<dbReference type="Pfam" id="PF13426">
    <property type="entry name" value="PAS_9"/>
    <property type="match status" value="3"/>
</dbReference>
<dbReference type="InterPro" id="IPR005467">
    <property type="entry name" value="His_kinase_dom"/>
</dbReference>
<dbReference type="SMART" id="SM00091">
    <property type="entry name" value="PAS"/>
    <property type="match status" value="5"/>
</dbReference>
<dbReference type="SMART" id="SM00086">
    <property type="entry name" value="PAC"/>
    <property type="match status" value="2"/>
</dbReference>
<dbReference type="InterPro" id="IPR036890">
    <property type="entry name" value="HATPase_C_sf"/>
</dbReference>
<dbReference type="RefSeq" id="WP_211428793.1">
    <property type="nucleotide sequence ID" value="NZ_CP072648.1"/>
</dbReference>
<dbReference type="InterPro" id="IPR003661">
    <property type="entry name" value="HisK_dim/P_dom"/>
</dbReference>
<dbReference type="Pfam" id="PF13188">
    <property type="entry name" value="PAS_8"/>
    <property type="match status" value="1"/>
</dbReference>
<accession>A0ABX8B7H4</accession>
<evidence type="ECO:0000256" key="4">
    <source>
        <dbReference type="PROSITE-ProRule" id="PRU00169"/>
    </source>
</evidence>
<evidence type="ECO:0000259" key="5">
    <source>
        <dbReference type="PROSITE" id="PS50109"/>
    </source>
</evidence>
<dbReference type="Gene3D" id="3.40.50.2300">
    <property type="match status" value="1"/>
</dbReference>
<name>A0ABX8B7H4_9BACT</name>
<dbReference type="Gene3D" id="3.30.565.10">
    <property type="entry name" value="Histidine kinase-like ATPase, C-terminal domain"/>
    <property type="match status" value="1"/>
</dbReference>
<dbReference type="InterPro" id="IPR004358">
    <property type="entry name" value="Sig_transdc_His_kin-like_C"/>
</dbReference>
<dbReference type="PROSITE" id="PS50113">
    <property type="entry name" value="PAC"/>
    <property type="match status" value="1"/>
</dbReference>
<dbReference type="Pfam" id="PF00072">
    <property type="entry name" value="Response_reg"/>
    <property type="match status" value="1"/>
</dbReference>
<dbReference type="SMART" id="SM00448">
    <property type="entry name" value="REC"/>
    <property type="match status" value="1"/>
</dbReference>
<feature type="domain" description="Response regulatory" evidence="6">
    <location>
        <begin position="7"/>
        <end position="123"/>
    </location>
</feature>
<evidence type="ECO:0000259" key="8">
    <source>
        <dbReference type="PROSITE" id="PS50113"/>
    </source>
</evidence>
<keyword evidence="3 4" id="KW-0597">Phosphoprotein</keyword>
<dbReference type="SUPFAM" id="SSF55874">
    <property type="entry name" value="ATPase domain of HSP90 chaperone/DNA topoisomerase II/histidine kinase"/>
    <property type="match status" value="1"/>
</dbReference>
<dbReference type="InterPro" id="IPR001610">
    <property type="entry name" value="PAC"/>
</dbReference>
<dbReference type="InterPro" id="IPR036097">
    <property type="entry name" value="HisK_dim/P_sf"/>
</dbReference>
<evidence type="ECO:0000313" key="9">
    <source>
        <dbReference type="EMBL" id="QUW02902.1"/>
    </source>
</evidence>
<dbReference type="SUPFAM" id="SSF52172">
    <property type="entry name" value="CheY-like"/>
    <property type="match status" value="1"/>
</dbReference>
<dbReference type="PANTHER" id="PTHR43547">
    <property type="entry name" value="TWO-COMPONENT HISTIDINE KINASE"/>
    <property type="match status" value="1"/>
</dbReference>
<feature type="domain" description="PAS" evidence="7">
    <location>
        <begin position="627"/>
        <end position="698"/>
    </location>
</feature>